<comment type="caution">
    <text evidence="14">Lacks conserved residue(s) required for the propagation of feature annotation.</text>
</comment>
<sequence>MMRITLLLSLYLYVLLISVFNYVNSAIGRSVVVDVPHEHWKLLANAKPRPTQNISFIIVIKNNDAQVSNLERKFQQVSDPSHADYGNFFSYDEIHQKLLYKTTKSGAIVAKWLQKHDKLSIRSTAHKEFLIVQSPLPVHILRIPNGQQSIKAKQFQLPSIVSDHIDYIEELYRFPIVLNRTIPKHSLADKTGSNAPTLISLNPTGKKFEFFIQLTCSDGISAGFSVCSEFRGYHVTFQTGRTTANQTVSLEKANCQVCIGLTSIIIFYECILYHLNAESVLCYFTLTYNIGRYQLTKVSVQSKFVKNGRTSYSASASQQIEKVSDVTPSLLSSLYNVSTSTLKQKRHPKSRQAVVGFSEYYNIKSFKAFAKTFGKNFNLKIGKVYGIDYKNKSYDETETALDMEYMAAMGSGIVTDYISNNIHNIGYAKFFATLATLESNKQNVVPLVYSISYGGSERTYKSEAVRMIDIHFMKMGVSGKTVFASSGDSGVWSSAGNCGNRFDPVYTSASPYVTSVGGTQLVHGINGNCRYIPQERGICLEEVAAYQSNLTQCVITSGGGFSEYHSTPTWQKTFVQHYLTSAGKRLPPSTYFNKSNRAYPDISLLAHNYKTKENNANDIVDGTSASCPAIAGLFSLINDKRLKLGMKPLGFLNPLLYQLAATNPEVYHDIVRGKNNCNALEDHLLDDISELKQLIETIENNMEPLGYHLRSKKVLQRK</sequence>
<keyword evidence="6" id="KW-0479">Metal-binding</keyword>
<evidence type="ECO:0000256" key="3">
    <source>
        <dbReference type="ARBA" id="ARBA00012067"/>
    </source>
</evidence>
<dbReference type="GO" id="GO:0008240">
    <property type="term" value="F:tripeptidyl-peptidase activity"/>
    <property type="evidence" value="ECO:0007669"/>
    <property type="project" value="TreeGrafter"/>
</dbReference>
<name>A0A815EAC0_9BILA</name>
<dbReference type="CDD" id="cd04056">
    <property type="entry name" value="Peptidases_S53"/>
    <property type="match status" value="1"/>
</dbReference>
<dbReference type="Proteomes" id="UP000663829">
    <property type="component" value="Unassembled WGS sequence"/>
</dbReference>
<dbReference type="InterPro" id="IPR023828">
    <property type="entry name" value="Peptidase_S8_Ser-AS"/>
</dbReference>
<evidence type="ECO:0000259" key="16">
    <source>
        <dbReference type="PROSITE" id="PS51695"/>
    </source>
</evidence>
<dbReference type="GO" id="GO:0007417">
    <property type="term" value="P:central nervous system development"/>
    <property type="evidence" value="ECO:0007669"/>
    <property type="project" value="TreeGrafter"/>
</dbReference>
<keyword evidence="9" id="KW-0106">Calcium</keyword>
<reference evidence="17" key="1">
    <citation type="submission" date="2021-02" db="EMBL/GenBank/DDBJ databases">
        <authorList>
            <person name="Nowell W R."/>
        </authorList>
    </citation>
    <scope>NUCLEOTIDE SEQUENCE</scope>
</reference>
<keyword evidence="15" id="KW-0732">Signal</keyword>
<feature type="domain" description="Peptidase S53" evidence="16">
    <location>
        <begin position="325"/>
        <end position="712"/>
    </location>
</feature>
<dbReference type="InterPro" id="IPR036852">
    <property type="entry name" value="Peptidase_S8/S53_dom_sf"/>
</dbReference>
<feature type="active site" description="Charge relay system" evidence="14">
    <location>
        <position position="402"/>
    </location>
</feature>
<evidence type="ECO:0000256" key="2">
    <source>
        <dbReference type="ARBA" id="ARBA00001913"/>
    </source>
</evidence>
<dbReference type="GO" id="GO:0046872">
    <property type="term" value="F:metal ion binding"/>
    <property type="evidence" value="ECO:0007669"/>
    <property type="project" value="UniProtKB-KW"/>
</dbReference>
<dbReference type="Pfam" id="PF00082">
    <property type="entry name" value="Peptidase_S8"/>
    <property type="match status" value="1"/>
</dbReference>
<keyword evidence="5 14" id="KW-0645">Protease</keyword>
<dbReference type="OrthoDB" id="2919105at2759"/>
<dbReference type="EMBL" id="CAJNOQ010012982">
    <property type="protein sequence ID" value="CAF1311985.1"/>
    <property type="molecule type" value="Genomic_DNA"/>
</dbReference>
<dbReference type="Gene3D" id="3.40.50.200">
    <property type="entry name" value="Peptidase S8/S53 domain"/>
    <property type="match status" value="1"/>
</dbReference>
<dbReference type="EC" id="3.4.14.9" evidence="3"/>
<evidence type="ECO:0000313" key="19">
    <source>
        <dbReference type="Proteomes" id="UP000663829"/>
    </source>
</evidence>
<comment type="catalytic activity">
    <reaction evidence="1">
        <text>Release of an N-terminal tripeptide from a polypeptide, but also has endopeptidase activity.</text>
        <dbReference type="EC" id="3.4.14.9"/>
    </reaction>
</comment>
<evidence type="ECO:0000256" key="11">
    <source>
        <dbReference type="ARBA" id="ARBA00032232"/>
    </source>
</evidence>
<dbReference type="AlphaFoldDB" id="A0A815EAC0"/>
<accession>A0A815EAC0</accession>
<dbReference type="InterPro" id="IPR050819">
    <property type="entry name" value="Tripeptidyl-peptidase_I"/>
</dbReference>
<evidence type="ECO:0000256" key="10">
    <source>
        <dbReference type="ARBA" id="ARBA00023145"/>
    </source>
</evidence>
<keyword evidence="10" id="KW-0865">Zymogen</keyword>
<dbReference type="InterPro" id="IPR030400">
    <property type="entry name" value="Sedolisin_dom"/>
</dbReference>
<dbReference type="SUPFAM" id="SSF54897">
    <property type="entry name" value="Protease propeptides/inhibitors"/>
    <property type="match status" value="1"/>
</dbReference>
<evidence type="ECO:0000256" key="13">
    <source>
        <dbReference type="ARBA" id="ARBA00045460"/>
    </source>
</evidence>
<dbReference type="InterPro" id="IPR015366">
    <property type="entry name" value="S53_propep"/>
</dbReference>
<feature type="signal peptide" evidence="15">
    <location>
        <begin position="1"/>
        <end position="25"/>
    </location>
</feature>
<dbReference type="PROSITE" id="PS51695">
    <property type="entry name" value="SEDOLISIN"/>
    <property type="match status" value="1"/>
</dbReference>
<feature type="non-terminal residue" evidence="17">
    <location>
        <position position="1"/>
    </location>
</feature>
<keyword evidence="7 14" id="KW-0378">Hydrolase</keyword>
<proteinExistence type="predicted"/>
<evidence type="ECO:0000313" key="18">
    <source>
        <dbReference type="EMBL" id="CAF4150305.1"/>
    </source>
</evidence>
<dbReference type="Pfam" id="PF09286">
    <property type="entry name" value="Pro-kuma_activ"/>
    <property type="match status" value="1"/>
</dbReference>
<evidence type="ECO:0000256" key="1">
    <source>
        <dbReference type="ARBA" id="ARBA00000884"/>
    </source>
</evidence>
<keyword evidence="8 14" id="KW-0720">Serine protease</keyword>
<dbReference type="EMBL" id="CAJOBC010043000">
    <property type="protein sequence ID" value="CAF4150305.1"/>
    <property type="molecule type" value="Genomic_DNA"/>
</dbReference>
<dbReference type="GO" id="GO:0006508">
    <property type="term" value="P:proteolysis"/>
    <property type="evidence" value="ECO:0007669"/>
    <property type="project" value="UniProtKB-KW"/>
</dbReference>
<dbReference type="GO" id="GO:0004252">
    <property type="term" value="F:serine-type endopeptidase activity"/>
    <property type="evidence" value="ECO:0007669"/>
    <property type="project" value="UniProtKB-UniRule"/>
</dbReference>
<evidence type="ECO:0000256" key="7">
    <source>
        <dbReference type="ARBA" id="ARBA00022801"/>
    </source>
</evidence>
<feature type="active site" description="Charge relay system" evidence="14">
    <location>
        <position position="624"/>
    </location>
</feature>
<gene>
    <name evidence="17" type="ORF">GPM918_LOCUS29041</name>
    <name evidence="18" type="ORF">SRO942_LOCUS29590</name>
</gene>
<evidence type="ECO:0000256" key="4">
    <source>
        <dbReference type="ARBA" id="ARBA00020254"/>
    </source>
</evidence>
<evidence type="ECO:0000256" key="15">
    <source>
        <dbReference type="SAM" id="SignalP"/>
    </source>
</evidence>
<dbReference type="Proteomes" id="UP000681722">
    <property type="component" value="Unassembled WGS sequence"/>
</dbReference>
<dbReference type="SMART" id="SM00944">
    <property type="entry name" value="Pro-kuma_activ"/>
    <property type="match status" value="1"/>
</dbReference>
<dbReference type="PROSITE" id="PS00138">
    <property type="entry name" value="SUBTILASE_SER"/>
    <property type="match status" value="1"/>
</dbReference>
<evidence type="ECO:0000256" key="12">
    <source>
        <dbReference type="ARBA" id="ARBA00032661"/>
    </source>
</evidence>
<evidence type="ECO:0000256" key="9">
    <source>
        <dbReference type="ARBA" id="ARBA00022837"/>
    </source>
</evidence>
<dbReference type="SUPFAM" id="SSF52743">
    <property type="entry name" value="Subtilisin-like"/>
    <property type="match status" value="1"/>
</dbReference>
<dbReference type="InterPro" id="IPR000209">
    <property type="entry name" value="Peptidase_S8/S53_dom"/>
</dbReference>
<comment type="function">
    <text evidence="13">Lysosomal serine protease with tripeptidyl-peptidase I activity. May act as a non-specific lysosomal peptidase which generates tripeptides from the breakdown products produced by lysosomal proteinases. Requires substrates with an unsubstituted N-terminus.</text>
</comment>
<feature type="active site" description="Charge relay system" evidence="14">
    <location>
        <position position="398"/>
    </location>
</feature>
<evidence type="ECO:0000256" key="6">
    <source>
        <dbReference type="ARBA" id="ARBA00022723"/>
    </source>
</evidence>
<keyword evidence="19" id="KW-1185">Reference proteome</keyword>
<evidence type="ECO:0000256" key="8">
    <source>
        <dbReference type="ARBA" id="ARBA00022825"/>
    </source>
</evidence>
<protein>
    <recommendedName>
        <fullName evidence="4">Tripeptidyl-peptidase 1</fullName>
        <ecNumber evidence="3">3.4.14.9</ecNumber>
    </recommendedName>
    <alternativeName>
        <fullName evidence="11">Tripeptidyl aminopeptidase</fullName>
    </alternativeName>
    <alternativeName>
        <fullName evidence="12">Tripeptidyl-peptidase I</fullName>
    </alternativeName>
</protein>
<comment type="caution">
    <text evidence="17">The sequence shown here is derived from an EMBL/GenBank/DDBJ whole genome shotgun (WGS) entry which is preliminary data.</text>
</comment>
<organism evidence="17 19">
    <name type="scientific">Didymodactylos carnosus</name>
    <dbReference type="NCBI Taxonomy" id="1234261"/>
    <lineage>
        <taxon>Eukaryota</taxon>
        <taxon>Metazoa</taxon>
        <taxon>Spiralia</taxon>
        <taxon>Gnathifera</taxon>
        <taxon>Rotifera</taxon>
        <taxon>Eurotatoria</taxon>
        <taxon>Bdelloidea</taxon>
        <taxon>Philodinida</taxon>
        <taxon>Philodinidae</taxon>
        <taxon>Didymodactylos</taxon>
    </lineage>
</organism>
<dbReference type="PANTHER" id="PTHR14218:SF15">
    <property type="entry name" value="TRIPEPTIDYL-PEPTIDASE 1"/>
    <property type="match status" value="1"/>
</dbReference>
<feature type="chain" id="PRO_5035604845" description="Tripeptidyl-peptidase 1" evidence="15">
    <location>
        <begin position="26"/>
        <end position="718"/>
    </location>
</feature>
<dbReference type="PANTHER" id="PTHR14218">
    <property type="entry name" value="PROTEASE S8 TRIPEPTIDYL PEPTIDASE I CLN2"/>
    <property type="match status" value="1"/>
</dbReference>
<evidence type="ECO:0000313" key="17">
    <source>
        <dbReference type="EMBL" id="CAF1311985.1"/>
    </source>
</evidence>
<comment type="cofactor">
    <cofactor evidence="2">
        <name>Ca(2+)</name>
        <dbReference type="ChEBI" id="CHEBI:29108"/>
    </cofactor>
</comment>
<evidence type="ECO:0000256" key="14">
    <source>
        <dbReference type="PROSITE-ProRule" id="PRU01032"/>
    </source>
</evidence>
<evidence type="ECO:0000256" key="5">
    <source>
        <dbReference type="ARBA" id="ARBA00022670"/>
    </source>
</evidence>